<sequence>MKRHHQKPEYILKLKKINVLWTKTLEGDCDREGPGKINFSNKVPSSTELSCQEIEESSPVSGEGSGRINFSNKVPSSTELSCHEIEESSPVSGEGPGKINFSNKVPSSTKLSCHEIEESSPLSAEDENFKSRFIFRSSSAENFMATRPRDSTITAQSPLGESISSDNLISPYNEQLEQFQKSVLHGLDLVSSVDTLENALEILNGGAVNWRALSPMSHGISGSLVGRLVFLPFEESSYATFARSASDM</sequence>
<gene>
    <name evidence="2" type="ORF">F0562_031396</name>
</gene>
<organism evidence="2 3">
    <name type="scientific">Nyssa sinensis</name>
    <dbReference type="NCBI Taxonomy" id="561372"/>
    <lineage>
        <taxon>Eukaryota</taxon>
        <taxon>Viridiplantae</taxon>
        <taxon>Streptophyta</taxon>
        <taxon>Embryophyta</taxon>
        <taxon>Tracheophyta</taxon>
        <taxon>Spermatophyta</taxon>
        <taxon>Magnoliopsida</taxon>
        <taxon>eudicotyledons</taxon>
        <taxon>Gunneridae</taxon>
        <taxon>Pentapetalae</taxon>
        <taxon>asterids</taxon>
        <taxon>Cornales</taxon>
        <taxon>Nyssaceae</taxon>
        <taxon>Nyssa</taxon>
    </lineage>
</organism>
<evidence type="ECO:0000313" key="2">
    <source>
        <dbReference type="EMBL" id="KAA8533879.1"/>
    </source>
</evidence>
<proteinExistence type="predicted"/>
<reference evidence="2 3" key="1">
    <citation type="submission" date="2019-09" db="EMBL/GenBank/DDBJ databases">
        <title>A chromosome-level genome assembly of the Chinese tupelo Nyssa sinensis.</title>
        <authorList>
            <person name="Yang X."/>
            <person name="Kang M."/>
            <person name="Yang Y."/>
            <person name="Xiong H."/>
            <person name="Wang M."/>
            <person name="Zhang Z."/>
            <person name="Wang Z."/>
            <person name="Wu H."/>
            <person name="Ma T."/>
            <person name="Liu J."/>
            <person name="Xi Z."/>
        </authorList>
    </citation>
    <scope>NUCLEOTIDE SEQUENCE [LARGE SCALE GENOMIC DNA]</scope>
    <source>
        <strain evidence="2">J267</strain>
        <tissue evidence="2">Leaf</tissue>
    </source>
</reference>
<dbReference type="EMBL" id="CM018041">
    <property type="protein sequence ID" value="KAA8533879.1"/>
    <property type="molecule type" value="Genomic_DNA"/>
</dbReference>
<protein>
    <submittedName>
        <fullName evidence="2">Uncharacterized protein</fullName>
    </submittedName>
</protein>
<dbReference type="Proteomes" id="UP000325577">
    <property type="component" value="Linkage Group LG18"/>
</dbReference>
<evidence type="ECO:0000256" key="1">
    <source>
        <dbReference type="SAM" id="MobiDB-lite"/>
    </source>
</evidence>
<accession>A0A5J5AU20</accession>
<feature type="region of interest" description="Disordered" evidence="1">
    <location>
        <begin position="79"/>
        <end position="106"/>
    </location>
</feature>
<keyword evidence="3" id="KW-1185">Reference proteome</keyword>
<dbReference type="OrthoDB" id="1749799at2759"/>
<name>A0A5J5AU20_9ASTE</name>
<dbReference type="AlphaFoldDB" id="A0A5J5AU20"/>
<feature type="region of interest" description="Disordered" evidence="1">
    <location>
        <begin position="55"/>
        <end position="74"/>
    </location>
</feature>
<evidence type="ECO:0000313" key="3">
    <source>
        <dbReference type="Proteomes" id="UP000325577"/>
    </source>
</evidence>